<dbReference type="Pfam" id="PF13023">
    <property type="entry name" value="HD_3"/>
    <property type="match status" value="1"/>
</dbReference>
<evidence type="ECO:0000256" key="1">
    <source>
        <dbReference type="ARBA" id="ARBA00022723"/>
    </source>
</evidence>
<dbReference type="PANTHER" id="PTHR11845">
    <property type="entry name" value="5'-DEOXYNUCLEOTIDASE HDDC2"/>
    <property type="match status" value="1"/>
</dbReference>
<dbReference type="InterPro" id="IPR006674">
    <property type="entry name" value="HD_domain"/>
</dbReference>
<proteinExistence type="predicted"/>
<dbReference type="OrthoDB" id="9796032at2"/>
<evidence type="ECO:0000256" key="2">
    <source>
        <dbReference type="ARBA" id="ARBA00022801"/>
    </source>
</evidence>
<keyword evidence="5" id="KW-1185">Reference proteome</keyword>
<keyword evidence="2 4" id="KW-0378">Hydrolase</keyword>
<dbReference type="AlphaFoldDB" id="A0A5K7YB97"/>
<evidence type="ECO:0000259" key="3">
    <source>
        <dbReference type="Pfam" id="PF13023"/>
    </source>
</evidence>
<keyword evidence="1" id="KW-0479">Metal-binding</keyword>
<organism evidence="4 5">
    <name type="scientific">Desulfosarcina alkanivorans</name>
    <dbReference type="NCBI Taxonomy" id="571177"/>
    <lineage>
        <taxon>Bacteria</taxon>
        <taxon>Pseudomonadati</taxon>
        <taxon>Thermodesulfobacteriota</taxon>
        <taxon>Desulfobacteria</taxon>
        <taxon>Desulfobacterales</taxon>
        <taxon>Desulfosarcinaceae</taxon>
        <taxon>Desulfosarcina</taxon>
    </lineage>
</organism>
<evidence type="ECO:0000313" key="5">
    <source>
        <dbReference type="Proteomes" id="UP000427906"/>
    </source>
</evidence>
<sequence>MNPKRLEQQIAFVREADKLKTIDRQTLLTDASRRENDAEHSWHLALMALLLGEYAGDKTLNLLHVVRMVLIHDLVEIDAGDTYCYDEAGYRDKTQRETAAAERIFNLLPPDQAAGIRALWDEFEASETPESKFANALDRLQPLMHNVFTDGQMWKRHGIVKSQVIDRNRKIADGAPDLWTFARSLIEKAVDDGHLDP</sequence>
<dbReference type="Gene3D" id="1.10.3210.10">
    <property type="entry name" value="Hypothetical protein af1432"/>
    <property type="match status" value="1"/>
</dbReference>
<dbReference type="InterPro" id="IPR039356">
    <property type="entry name" value="YfbR/HDDC2"/>
</dbReference>
<dbReference type="KEGG" id="dalk:DSCA_01060"/>
<dbReference type="PANTHER" id="PTHR11845:SF13">
    <property type="entry name" value="5'-DEOXYNUCLEOTIDASE HDDC2"/>
    <property type="match status" value="1"/>
</dbReference>
<name>A0A5K7YB97_9BACT</name>
<gene>
    <name evidence="4" type="ORF">DSCA_01060</name>
</gene>
<feature type="domain" description="HD" evidence="3">
    <location>
        <begin position="16"/>
        <end position="179"/>
    </location>
</feature>
<dbReference type="RefSeq" id="WP_155314594.1">
    <property type="nucleotide sequence ID" value="NZ_AP021874.1"/>
</dbReference>
<dbReference type="GO" id="GO:0046872">
    <property type="term" value="F:metal ion binding"/>
    <property type="evidence" value="ECO:0007669"/>
    <property type="project" value="UniProtKB-KW"/>
</dbReference>
<dbReference type="EMBL" id="AP021874">
    <property type="protein sequence ID" value="BBO66176.1"/>
    <property type="molecule type" value="Genomic_DNA"/>
</dbReference>
<evidence type="ECO:0000313" key="4">
    <source>
        <dbReference type="EMBL" id="BBO66176.1"/>
    </source>
</evidence>
<dbReference type="GO" id="GO:0005737">
    <property type="term" value="C:cytoplasm"/>
    <property type="evidence" value="ECO:0007669"/>
    <property type="project" value="TreeGrafter"/>
</dbReference>
<reference evidence="4 5" key="1">
    <citation type="submission" date="2019-11" db="EMBL/GenBank/DDBJ databases">
        <title>Comparative genomics of hydrocarbon-degrading Desulfosarcina strains.</title>
        <authorList>
            <person name="Watanabe M."/>
            <person name="Kojima H."/>
            <person name="Fukui M."/>
        </authorList>
    </citation>
    <scope>NUCLEOTIDE SEQUENCE [LARGE SCALE GENOMIC DNA]</scope>
    <source>
        <strain evidence="4 5">PL12</strain>
    </source>
</reference>
<dbReference type="GO" id="GO:0002953">
    <property type="term" value="F:5'-deoxynucleotidase activity"/>
    <property type="evidence" value="ECO:0007669"/>
    <property type="project" value="InterPro"/>
</dbReference>
<dbReference type="SUPFAM" id="SSF109604">
    <property type="entry name" value="HD-domain/PDEase-like"/>
    <property type="match status" value="1"/>
</dbReference>
<dbReference type="Proteomes" id="UP000427906">
    <property type="component" value="Chromosome"/>
</dbReference>
<protein>
    <submittedName>
        <fullName evidence="4">Hydrolase</fullName>
    </submittedName>
</protein>
<accession>A0A5K7YB97</accession>